<gene>
    <name evidence="4" type="ORF">ACEWY4_009861</name>
</gene>
<name>A0ABD1K7L3_9TELE</name>
<feature type="compositionally biased region" description="Polar residues" evidence="1">
    <location>
        <begin position="67"/>
        <end position="84"/>
    </location>
</feature>
<reference evidence="4 5" key="1">
    <citation type="submission" date="2024-09" db="EMBL/GenBank/DDBJ databases">
        <title>A chromosome-level genome assembly of Gray's grenadier anchovy, Coilia grayii.</title>
        <authorList>
            <person name="Fu Z."/>
        </authorList>
    </citation>
    <scope>NUCLEOTIDE SEQUENCE [LARGE SCALE GENOMIC DNA]</scope>
    <source>
        <strain evidence="4">G4</strain>
        <tissue evidence="4">Muscle</tissue>
    </source>
</reference>
<organism evidence="4 5">
    <name type="scientific">Coilia grayii</name>
    <name type="common">Gray's grenadier anchovy</name>
    <dbReference type="NCBI Taxonomy" id="363190"/>
    <lineage>
        <taxon>Eukaryota</taxon>
        <taxon>Metazoa</taxon>
        <taxon>Chordata</taxon>
        <taxon>Craniata</taxon>
        <taxon>Vertebrata</taxon>
        <taxon>Euteleostomi</taxon>
        <taxon>Actinopterygii</taxon>
        <taxon>Neopterygii</taxon>
        <taxon>Teleostei</taxon>
        <taxon>Clupei</taxon>
        <taxon>Clupeiformes</taxon>
        <taxon>Clupeoidei</taxon>
        <taxon>Engraulidae</taxon>
        <taxon>Coilinae</taxon>
        <taxon>Coilia</taxon>
    </lineage>
</organism>
<evidence type="ECO:0000256" key="2">
    <source>
        <dbReference type="SAM" id="Phobius"/>
    </source>
</evidence>
<keyword evidence="5" id="KW-1185">Reference proteome</keyword>
<protein>
    <recommendedName>
        <fullName evidence="6">Keratinocyte-associated transmembrane protein 2</fullName>
    </recommendedName>
</protein>
<evidence type="ECO:0000256" key="1">
    <source>
        <dbReference type="SAM" id="MobiDB-lite"/>
    </source>
</evidence>
<feature type="compositionally biased region" description="Polar residues" evidence="1">
    <location>
        <begin position="35"/>
        <end position="45"/>
    </location>
</feature>
<accession>A0ABD1K7L3</accession>
<feature type="chain" id="PRO_5044890522" description="Keratinocyte-associated transmembrane protein 2" evidence="3">
    <location>
        <begin position="33"/>
        <end position="356"/>
    </location>
</feature>
<sequence>MATSWKMGRKLMVFGVYIVLVLLHCHIRTCGSAPLQPNENETVESTGDPAFSGPGALTTTGDKEAQTTEGDLTKVNSPSGSQQVAPGPPSAVVVKQEQLPTESNPSSPAQPVPALPHQDAQPNQKVAPTPAHPAPPVTKPPAAPTTTTTTTTPPPPPTKALARTAAPPPTSNPAPDLSTIEDLNIPQKHTAIKQAKVSETPRLQDIEDDDDAEGDEDYDNYDDGATQTYGRGGDAGLTLNQAGNPEAEDDDDYGHPGKPLIPEQPSEPKKFDDRLQDATIYSNPDEDTHFFFHLVIIAFLVAIVYITYHNKRKIFLLASSRRWRDGLCSRGVEYRRLDQNVNEAMPSLKMTNDYIF</sequence>
<evidence type="ECO:0000313" key="5">
    <source>
        <dbReference type="Proteomes" id="UP001591681"/>
    </source>
</evidence>
<keyword evidence="2" id="KW-0472">Membrane</keyword>
<evidence type="ECO:0000313" key="4">
    <source>
        <dbReference type="EMBL" id="KAL2095142.1"/>
    </source>
</evidence>
<proteinExistence type="predicted"/>
<dbReference type="PANTHER" id="PTHR16502:SF0">
    <property type="entry name" value="KERATINOCYTE-ASSOCIATED TRANSMEMBRANE PROTEIN 2"/>
    <property type="match status" value="1"/>
</dbReference>
<keyword evidence="3" id="KW-0732">Signal</keyword>
<dbReference type="AlphaFoldDB" id="A0ABD1K7L3"/>
<comment type="caution">
    <text evidence="4">The sequence shown here is derived from an EMBL/GenBank/DDBJ whole genome shotgun (WGS) entry which is preliminary data.</text>
</comment>
<evidence type="ECO:0000256" key="3">
    <source>
        <dbReference type="SAM" id="SignalP"/>
    </source>
</evidence>
<dbReference type="Pfam" id="PF17818">
    <property type="entry name" value="KCT2"/>
    <property type="match status" value="1"/>
</dbReference>
<dbReference type="InterPro" id="IPR037645">
    <property type="entry name" value="KCT2"/>
</dbReference>
<evidence type="ECO:0008006" key="6">
    <source>
        <dbReference type="Google" id="ProtNLM"/>
    </source>
</evidence>
<feature type="transmembrane region" description="Helical" evidence="2">
    <location>
        <begin position="290"/>
        <end position="308"/>
    </location>
</feature>
<keyword evidence="2" id="KW-0812">Transmembrane</keyword>
<feature type="compositionally biased region" description="Pro residues" evidence="1">
    <location>
        <begin position="130"/>
        <end position="143"/>
    </location>
</feature>
<dbReference type="EMBL" id="JBHFQA010000008">
    <property type="protein sequence ID" value="KAL2095142.1"/>
    <property type="molecule type" value="Genomic_DNA"/>
</dbReference>
<dbReference type="Proteomes" id="UP001591681">
    <property type="component" value="Unassembled WGS sequence"/>
</dbReference>
<keyword evidence="2" id="KW-1133">Transmembrane helix</keyword>
<dbReference type="PANTHER" id="PTHR16502">
    <property type="entry name" value="KERATINOCYTE-ASSOCIATED TRANSMEMBRANE PROTEIN 2"/>
    <property type="match status" value="1"/>
</dbReference>
<feature type="signal peptide" evidence="3">
    <location>
        <begin position="1"/>
        <end position="32"/>
    </location>
</feature>
<feature type="compositionally biased region" description="Acidic residues" evidence="1">
    <location>
        <begin position="206"/>
        <end position="222"/>
    </location>
</feature>
<feature type="compositionally biased region" description="Polar residues" evidence="1">
    <location>
        <begin position="98"/>
        <end position="107"/>
    </location>
</feature>
<feature type="region of interest" description="Disordered" evidence="1">
    <location>
        <begin position="32"/>
        <end position="270"/>
    </location>
</feature>